<protein>
    <submittedName>
        <fullName evidence="1">Distal tube protein</fullName>
    </submittedName>
</protein>
<dbReference type="EMBL" id="BK015695">
    <property type="protein sequence ID" value="DAE20462.1"/>
    <property type="molecule type" value="Genomic_DNA"/>
</dbReference>
<sequence>MTGKVGSVSITIYFGTQFNDLNVPYYNKLIRDFATKTLELTGQYVWQNTWLRDIRVNVEDYQDIVGAQYAVISDEGTESQGAHWFVVRGYQQVSQKTAELVIEYDPLLSIQIMNFKTISGVLNRWTPNSANDGHFRWIYTDEPINQADKFVYSYYRHSCVDESKALNPVVGFPYDMTEPPEIALYQNQDGTRTNIYYVKMPYTKQVTNFHSTANESIDFNDGMSYYLWRPKEGDLVYESYNKAVGLGQDLTSNAYMLIASPLIAIHLGDSGFIESLTGQVLSQETGLALYDTQYENNKTNDLGIFFELYNEVSGQSVQLANYNLLNTALELSADPYSSGCFYARFKGYFGDNTGFSGQIASGPFKSYSINSTTQFNVQSAYMQTNNQIQSIETQYSAQRIIADNQLASSQLSNTVGYATSAIGDIGKMFAGAALMVSPATTTTGLGLLASGGMNLVSSTANTLTTDYNLTRMYEANLEAARMVRNQQVAALRTSGTLGKVAPPVFKLNNSVNVSGASYTFVVKRSDLSQNDKQRADIFFRMYGYNVDKLPLNDVSMLNARQRFTFVQADDVEITSTVTTDNMTRLKDPQTVDKIKERFSAGLRIWNINPDYNYTIQNPKK</sequence>
<reference evidence="1" key="1">
    <citation type="journal article" date="2021" name="Proc. Natl. Acad. Sci. U.S.A.">
        <title>A Catalog of Tens of Thousands of Viruses from Human Metagenomes Reveals Hidden Associations with Chronic Diseases.</title>
        <authorList>
            <person name="Tisza M.J."/>
            <person name="Buck C.B."/>
        </authorList>
    </citation>
    <scope>NUCLEOTIDE SEQUENCE</scope>
    <source>
        <strain evidence="1">CtPbe19</strain>
    </source>
</reference>
<evidence type="ECO:0000313" key="1">
    <source>
        <dbReference type="EMBL" id="DAE20462.1"/>
    </source>
</evidence>
<proteinExistence type="predicted"/>
<accession>A0A8S5QMJ0</accession>
<name>A0A8S5QMJ0_9CAUD</name>
<organism evidence="1">
    <name type="scientific">Podoviridae sp. ctPbe19</name>
    <dbReference type="NCBI Taxonomy" id="2826554"/>
    <lineage>
        <taxon>Viruses</taxon>
        <taxon>Duplodnaviria</taxon>
        <taxon>Heunggongvirae</taxon>
        <taxon>Uroviricota</taxon>
        <taxon>Caudoviricetes</taxon>
    </lineage>
</organism>